<proteinExistence type="predicted"/>
<accession>A0A9P7BKM5</accession>
<comment type="caution">
    <text evidence="1">The sequence shown here is derived from an EMBL/GenBank/DDBJ whole genome shotgun (WGS) entry which is preliminary data.</text>
</comment>
<organism evidence="1 2">
    <name type="scientific">Rhizopus oryzae</name>
    <name type="common">Mucormycosis agent</name>
    <name type="synonym">Rhizopus arrhizus var. delemar</name>
    <dbReference type="NCBI Taxonomy" id="64495"/>
    <lineage>
        <taxon>Eukaryota</taxon>
        <taxon>Fungi</taxon>
        <taxon>Fungi incertae sedis</taxon>
        <taxon>Mucoromycota</taxon>
        <taxon>Mucoromycotina</taxon>
        <taxon>Mucoromycetes</taxon>
        <taxon>Mucorales</taxon>
        <taxon>Mucorineae</taxon>
        <taxon>Rhizopodaceae</taxon>
        <taxon>Rhizopus</taxon>
    </lineage>
</organism>
<evidence type="ECO:0000313" key="1">
    <source>
        <dbReference type="EMBL" id="KAG1293175.1"/>
    </source>
</evidence>
<sequence length="278" mass="30184">MVEQGIGDARSMQQFSITAQTPRQCEGRIDLAAGRIILATPLHGHHRPWRIAAFGDAPCHPHQVLALAAAIDGHQHAAAQWQVAFTACGAGLAQAAVDAVGGFLHCQFAQGGQVGRREERLQRLRGLLGHIDLALLQAREQFARRQVDQHDVMQAVEHAVRHGLAYTHAGDAHHHVVEAFQVLDVDRGPDVDAGVQQFHHILPAPLVAAARRVAMGQFVHQHQCGMPGQHGVQVHLLQGVAVVGHFLQRQLRQAFQQRLGIGAAMGFHQAHHQVDAAP</sequence>
<dbReference type="EMBL" id="JAANQT010005844">
    <property type="protein sequence ID" value="KAG1293175.1"/>
    <property type="molecule type" value="Genomic_DNA"/>
</dbReference>
<gene>
    <name evidence="1" type="ORF">G6F64_013578</name>
</gene>
<evidence type="ECO:0000313" key="2">
    <source>
        <dbReference type="Proteomes" id="UP000716291"/>
    </source>
</evidence>
<protein>
    <submittedName>
        <fullName evidence="1">Uncharacterized protein</fullName>
    </submittedName>
</protein>
<dbReference type="AlphaFoldDB" id="A0A9P7BKM5"/>
<keyword evidence="2" id="KW-1185">Reference proteome</keyword>
<reference evidence="1" key="1">
    <citation type="journal article" date="2020" name="Microb. Genom.">
        <title>Genetic diversity of clinical and environmental Mucorales isolates obtained from an investigation of mucormycosis cases among solid organ transplant recipients.</title>
        <authorList>
            <person name="Nguyen M.H."/>
            <person name="Kaul D."/>
            <person name="Muto C."/>
            <person name="Cheng S.J."/>
            <person name="Richter R.A."/>
            <person name="Bruno V.M."/>
            <person name="Liu G."/>
            <person name="Beyhan S."/>
            <person name="Sundermann A.J."/>
            <person name="Mounaud S."/>
            <person name="Pasculle A.W."/>
            <person name="Nierman W.C."/>
            <person name="Driscoll E."/>
            <person name="Cumbie R."/>
            <person name="Clancy C.J."/>
            <person name="Dupont C.L."/>
        </authorList>
    </citation>
    <scope>NUCLEOTIDE SEQUENCE</scope>
    <source>
        <strain evidence="1">GL11</strain>
    </source>
</reference>
<dbReference type="Proteomes" id="UP000716291">
    <property type="component" value="Unassembled WGS sequence"/>
</dbReference>
<name>A0A9P7BKM5_RHIOR</name>